<keyword evidence="10" id="KW-1185">Reference proteome</keyword>
<dbReference type="PROSITE" id="PS50111">
    <property type="entry name" value="CHEMOTAXIS_TRANSDUC_2"/>
    <property type="match status" value="1"/>
</dbReference>
<dbReference type="SUPFAM" id="SSF55781">
    <property type="entry name" value="GAF domain-like"/>
    <property type="match status" value="2"/>
</dbReference>
<evidence type="ECO:0000256" key="5">
    <source>
        <dbReference type="SAM" id="Phobius"/>
    </source>
</evidence>
<dbReference type="Proteomes" id="UP000185557">
    <property type="component" value="Unassembled WGS sequence"/>
</dbReference>
<protein>
    <recommendedName>
        <fullName evidence="11">Chemotaxis protein</fullName>
    </recommendedName>
</protein>
<keyword evidence="5" id="KW-0472">Membrane</keyword>
<dbReference type="GO" id="GO:0006935">
    <property type="term" value="P:chemotaxis"/>
    <property type="evidence" value="ECO:0007669"/>
    <property type="project" value="InterPro"/>
</dbReference>
<dbReference type="SMART" id="SM00065">
    <property type="entry name" value="GAF"/>
    <property type="match status" value="2"/>
</dbReference>
<sequence>MTTDFRPYTPTNAAEEPDPINGKAHSPDPTANNFQGLMYRGVAYGPDIKNTVKITQRSQFGWVQWFSNLSVRQKQLAGLFTSEAISVLGLVGVGSLLIISGGRSQLLNQAKAELAVTDIEYNIKINQMGFGFRGQSDNPAIINAAVAYASGEAVPSSAIASVQQILKNEIKARNIEYATLVGNDRRIIANANRDRRGQSFDPNGLVGTMLQNPRQIKTSAIVSWAELRNEAPPLPAGFTDQDALIRYTITPVNDPASGQVVGALVSGDIVNGKDVIPRESIAPFGNGYSAIYQRSEGGFELASGLYAGENSELDQAAANVPLDSSTLIEQAVARPGQEVTRRDRINGTTYTLAARAVEDFSGEPIAVMVRGTSEAGLNALIGNSLRIQMLIALAALAANAVIAALLGRSILRPMKDLQQATWKFGMGDRQARAEVYATDEVGQVAQAFNQLAENITASEDLLRRQGQKEQRSAARANLLASLTSRIRQSLNEQTILSTSVEGLRDVLEADRVLIYRFHTDFKGGDITAEAVARGWKRAMGQTIKDPLTPEALERYYAGRVTLMTNRTEAELSHCHCDILESLEVMSNMVAPLLVGDELIGLLCVHQCDRPRDWITDEVELLQQVAVQIGYALSQARLLQQQEVTATRERQLNEIVSLMRESLDQERIFRTAVTEIRRALRSDRVIIYQFDATWKGTFVAESIEQGWPTALGNDLYDPCFKEKYIEQYRQGRVQAVANLAEAGLTDCHLRQLEQYKVKANLVAPIIINDELVGLLIAHQCSHTRNWDPTEINFFRQIGIQLGFALEQARLYTQTEALSEERRQKQEALQMQLIELLSEVEGASRGDLTVRADVTAGEIGTVADFFNSIVESLRQIVTKVKSSTEQVNASLGENEGAIQTLATEALRQADDVTQTLASVEAMTASIQQVARSAQQAAVVANSASTTAATSGQAMDLTVQNILTLREIIGETSKKVKRLGESSQQISKAVSLINQIAMQTNLLAINAGIEAARAGEEGQGFAVVAEEVGELAARSAEATKEIERIVETIQRETAEVVDAMDQSTTEVVAGTRLVEDAKQNLGRILDVSQQIDTLVRSISDATVSQVEISESVTQLMQAIAAESTRTSQSSLEISTSLRETVDVARSLQATVGTFKTGEE</sequence>
<dbReference type="SMART" id="SM00283">
    <property type="entry name" value="MA"/>
    <property type="match status" value="1"/>
</dbReference>
<dbReference type="EMBL" id="MRCG01000005">
    <property type="protein sequence ID" value="OKH48733.1"/>
    <property type="molecule type" value="Genomic_DNA"/>
</dbReference>
<feature type="region of interest" description="Disordered" evidence="4">
    <location>
        <begin position="1"/>
        <end position="28"/>
    </location>
</feature>
<accession>A0A1U7J718</accession>
<evidence type="ECO:0000256" key="3">
    <source>
        <dbReference type="PROSITE-ProRule" id="PRU00284"/>
    </source>
</evidence>
<dbReference type="Gene3D" id="1.10.287.950">
    <property type="entry name" value="Methyl-accepting chemotaxis protein"/>
    <property type="match status" value="1"/>
</dbReference>
<dbReference type="RefSeq" id="WP_073608145.1">
    <property type="nucleotide sequence ID" value="NZ_MRCG01000005.1"/>
</dbReference>
<gene>
    <name evidence="9" type="ORF">NIES30_09355</name>
</gene>
<dbReference type="Pfam" id="PF01590">
    <property type="entry name" value="GAF"/>
    <property type="match status" value="2"/>
</dbReference>
<reference evidence="9 10" key="1">
    <citation type="submission" date="2016-11" db="EMBL/GenBank/DDBJ databases">
        <title>Draft Genome Sequences of Nine Cyanobacterial Strains from Diverse Habitats.</title>
        <authorList>
            <person name="Zhu T."/>
            <person name="Hou S."/>
            <person name="Lu X."/>
            <person name="Hess W.R."/>
        </authorList>
    </citation>
    <scope>NUCLEOTIDE SEQUENCE [LARGE SCALE GENOMIC DNA]</scope>
    <source>
        <strain evidence="9 10">NIES-30</strain>
    </source>
</reference>
<dbReference type="PROSITE" id="PS50885">
    <property type="entry name" value="HAMP"/>
    <property type="match status" value="2"/>
</dbReference>
<proteinExistence type="inferred from homology"/>
<dbReference type="AlphaFoldDB" id="A0A1U7J718"/>
<organism evidence="9 10">
    <name type="scientific">Phormidium tenue NIES-30</name>
    <dbReference type="NCBI Taxonomy" id="549789"/>
    <lineage>
        <taxon>Bacteria</taxon>
        <taxon>Bacillati</taxon>
        <taxon>Cyanobacteriota</taxon>
        <taxon>Cyanophyceae</taxon>
        <taxon>Oscillatoriophycideae</taxon>
        <taxon>Oscillatoriales</taxon>
        <taxon>Oscillatoriaceae</taxon>
        <taxon>Phormidium</taxon>
    </lineage>
</organism>
<evidence type="ECO:0000256" key="1">
    <source>
        <dbReference type="ARBA" id="ARBA00023224"/>
    </source>
</evidence>
<feature type="transmembrane region" description="Helical" evidence="5">
    <location>
        <begin position="76"/>
        <end position="99"/>
    </location>
</feature>
<dbReference type="CDD" id="cd06225">
    <property type="entry name" value="HAMP"/>
    <property type="match status" value="1"/>
</dbReference>
<feature type="domain" description="Phytochrome chromophore attachment site" evidence="6">
    <location>
        <begin position="491"/>
        <end position="627"/>
    </location>
</feature>
<dbReference type="InterPro" id="IPR016132">
    <property type="entry name" value="Phyto_chromo_attachment"/>
</dbReference>
<feature type="domain" description="Methyl-accepting transducer" evidence="7">
    <location>
        <begin position="881"/>
        <end position="1117"/>
    </location>
</feature>
<feature type="domain" description="Phytochrome chromophore attachment site" evidence="6">
    <location>
        <begin position="663"/>
        <end position="799"/>
    </location>
</feature>
<evidence type="ECO:0008006" key="11">
    <source>
        <dbReference type="Google" id="ProtNLM"/>
    </source>
</evidence>
<comment type="caution">
    <text evidence="9">The sequence shown here is derived from an EMBL/GenBank/DDBJ whole genome shotgun (WGS) entry which is preliminary data.</text>
</comment>
<evidence type="ECO:0000259" key="8">
    <source>
        <dbReference type="PROSITE" id="PS50885"/>
    </source>
</evidence>
<dbReference type="SUPFAM" id="SSF58104">
    <property type="entry name" value="Methyl-accepting chemotaxis protein (MCP) signaling domain"/>
    <property type="match status" value="1"/>
</dbReference>
<dbReference type="STRING" id="549789.NIES30_09355"/>
<dbReference type="PANTHER" id="PTHR32089:SF114">
    <property type="entry name" value="METHYL-ACCEPTING CHEMOTAXIS PROTEIN MCPB"/>
    <property type="match status" value="1"/>
</dbReference>
<evidence type="ECO:0000313" key="10">
    <source>
        <dbReference type="Proteomes" id="UP000185557"/>
    </source>
</evidence>
<dbReference type="Pfam" id="PF00015">
    <property type="entry name" value="MCPsignal"/>
    <property type="match status" value="1"/>
</dbReference>
<dbReference type="InterPro" id="IPR003660">
    <property type="entry name" value="HAMP_dom"/>
</dbReference>
<evidence type="ECO:0000256" key="2">
    <source>
        <dbReference type="ARBA" id="ARBA00029447"/>
    </source>
</evidence>
<dbReference type="SUPFAM" id="SSF158472">
    <property type="entry name" value="HAMP domain-like"/>
    <property type="match status" value="1"/>
</dbReference>
<dbReference type="GO" id="GO:0004888">
    <property type="term" value="F:transmembrane signaling receptor activity"/>
    <property type="evidence" value="ECO:0007669"/>
    <property type="project" value="InterPro"/>
</dbReference>
<dbReference type="CDD" id="cd11386">
    <property type="entry name" value="MCP_signal"/>
    <property type="match status" value="1"/>
</dbReference>
<dbReference type="Gene3D" id="6.10.340.10">
    <property type="match status" value="1"/>
</dbReference>
<feature type="domain" description="HAMP" evidence="8">
    <location>
        <begin position="825"/>
        <end position="876"/>
    </location>
</feature>
<dbReference type="GO" id="GO:0007165">
    <property type="term" value="P:signal transduction"/>
    <property type="evidence" value="ECO:0007669"/>
    <property type="project" value="UniProtKB-KW"/>
</dbReference>
<dbReference type="FunFam" id="1.10.287.950:FF:000001">
    <property type="entry name" value="Methyl-accepting chemotaxis sensory transducer"/>
    <property type="match status" value="1"/>
</dbReference>
<feature type="domain" description="HAMP" evidence="8">
    <location>
        <begin position="408"/>
        <end position="460"/>
    </location>
</feature>
<keyword evidence="1 3" id="KW-0807">Transducer</keyword>
<dbReference type="PRINTS" id="PR00260">
    <property type="entry name" value="CHEMTRNSDUCR"/>
</dbReference>
<dbReference type="Gene3D" id="3.30.450.40">
    <property type="match status" value="2"/>
</dbReference>
<keyword evidence="5" id="KW-0812">Transmembrane</keyword>
<dbReference type="InterPro" id="IPR003018">
    <property type="entry name" value="GAF"/>
</dbReference>
<dbReference type="InterPro" id="IPR004090">
    <property type="entry name" value="Chemotax_Me-accpt_rcpt"/>
</dbReference>
<evidence type="ECO:0000259" key="7">
    <source>
        <dbReference type="PROSITE" id="PS50111"/>
    </source>
</evidence>
<name>A0A1U7J718_9CYAN</name>
<evidence type="ECO:0000256" key="4">
    <source>
        <dbReference type="SAM" id="MobiDB-lite"/>
    </source>
</evidence>
<dbReference type="InterPro" id="IPR004089">
    <property type="entry name" value="MCPsignal_dom"/>
</dbReference>
<dbReference type="InterPro" id="IPR029016">
    <property type="entry name" value="GAF-like_dom_sf"/>
</dbReference>
<evidence type="ECO:0000259" key="6">
    <source>
        <dbReference type="PROSITE" id="PS50046"/>
    </source>
</evidence>
<dbReference type="PROSITE" id="PS50046">
    <property type="entry name" value="PHYTOCHROME_2"/>
    <property type="match status" value="2"/>
</dbReference>
<dbReference type="PANTHER" id="PTHR32089">
    <property type="entry name" value="METHYL-ACCEPTING CHEMOTAXIS PROTEIN MCPB"/>
    <property type="match status" value="1"/>
</dbReference>
<dbReference type="OrthoDB" id="444338at2"/>
<evidence type="ECO:0000313" key="9">
    <source>
        <dbReference type="EMBL" id="OKH48733.1"/>
    </source>
</evidence>
<dbReference type="SMART" id="SM00304">
    <property type="entry name" value="HAMP"/>
    <property type="match status" value="2"/>
</dbReference>
<comment type="similarity">
    <text evidence="2">Belongs to the methyl-accepting chemotaxis (MCP) protein family.</text>
</comment>
<dbReference type="Pfam" id="PF00672">
    <property type="entry name" value="HAMP"/>
    <property type="match status" value="1"/>
</dbReference>
<dbReference type="GO" id="GO:0016020">
    <property type="term" value="C:membrane"/>
    <property type="evidence" value="ECO:0007669"/>
    <property type="project" value="InterPro"/>
</dbReference>
<keyword evidence="5" id="KW-1133">Transmembrane helix</keyword>